<sequence length="739" mass="83724">MTTGVFHYIDPTSSVDASGNRVKPWAKVDVDQTSFQRKLIKREVVDIRSAASLKAFDVDLSGFDVFKSPAKETEFTDDAAVRNGYYAEVEALLKERIPAIKKIVIFDHTIRRREKTSPRQPVQQVHVDQTPGAAEARVRRHTDPSEAEELLKGRYQIINVWRPIGHPASDFPLAVIDYRSTKPEDMIKVDLLYPNRNDNDDDDRGKEVLPDEATLKSTEGYTVKGETYSVAANDEHKLYYAKDMTPEEVMLIKCFDSKSEVHEGGQHGIAGYTPHTAFVDPNTPEDAPGRQSIEGHGHDFPSSVYPSGRTVTLSVPRTGADVVKLIMDCKLGCPMLLDGYGKVGFEPSHVMVPLENRDITDGQQTGFVRFLEAIYEGKTLIHDRARIAAIFEWFIQLQDNVHSPSASDLGPMTRSHLTEPGRPRPPIGHLTEMLKWQTTGPTIQKHGVRLTCEMIEKMCAKGAVIDLYQDRFLSDQQTGELKRPNNAVEIAMMPQCPASFLQAILSSRTDEEQEFVAESPAWRSSGADLPRGMHYAVTNMEWIVTRIHRDIFNGTEYVSGPLGIDHEYRAKLALLDSPKWTDNAELQALKNLVEAVEDILHQIETVPSASRGDEFEAHSWFRLCHAISCLATNSYRAEYEESSKYFGDRRHRFVVDASWDPRFQWMEGEIDKLVTLNPSSRLARVSRDEVTSLWRQMILERSEFEWWDVKDEYGLYIPAWAVDQALEYHALNRIASLSL</sequence>
<evidence type="ECO:0000256" key="2">
    <source>
        <dbReference type="SAM" id="MobiDB-lite"/>
    </source>
</evidence>
<name>A0A395SQG9_FUSSP</name>
<reference evidence="3 4" key="1">
    <citation type="journal article" date="2018" name="PLoS Pathog.">
        <title>Evolution of structural diversity of trichothecenes, a family of toxins produced by plant pathogenic and entomopathogenic fungi.</title>
        <authorList>
            <person name="Proctor R.H."/>
            <person name="McCormick S.P."/>
            <person name="Kim H.S."/>
            <person name="Cardoza R.E."/>
            <person name="Stanley A.M."/>
            <person name="Lindo L."/>
            <person name="Kelly A."/>
            <person name="Brown D.W."/>
            <person name="Lee T."/>
            <person name="Vaughan M.M."/>
            <person name="Alexander N.J."/>
            <person name="Busman M."/>
            <person name="Gutierrez S."/>
        </authorList>
    </citation>
    <scope>NUCLEOTIDE SEQUENCE [LARGE SCALE GENOMIC DNA]</scope>
    <source>
        <strain evidence="3 4">NRRL 3299</strain>
    </source>
</reference>
<organism evidence="3 4">
    <name type="scientific">Fusarium sporotrichioides</name>
    <dbReference type="NCBI Taxonomy" id="5514"/>
    <lineage>
        <taxon>Eukaryota</taxon>
        <taxon>Fungi</taxon>
        <taxon>Dikarya</taxon>
        <taxon>Ascomycota</taxon>
        <taxon>Pezizomycotina</taxon>
        <taxon>Sordariomycetes</taxon>
        <taxon>Hypocreomycetidae</taxon>
        <taxon>Hypocreales</taxon>
        <taxon>Nectriaceae</taxon>
        <taxon>Fusarium</taxon>
    </lineage>
</organism>
<dbReference type="PANTHER" id="PTHR34598:SF4">
    <property type="entry name" value="7ALPHA-CEPHEM-METHOXYLASE P8 CHAIN RELATED PROTEIN"/>
    <property type="match status" value="1"/>
</dbReference>
<evidence type="ECO:0000313" key="3">
    <source>
        <dbReference type="EMBL" id="RGP74606.1"/>
    </source>
</evidence>
<dbReference type="Proteomes" id="UP000266152">
    <property type="component" value="Unassembled WGS sequence"/>
</dbReference>
<feature type="compositionally biased region" description="Polar residues" evidence="2">
    <location>
        <begin position="118"/>
        <end position="127"/>
    </location>
</feature>
<dbReference type="GO" id="GO:0016491">
    <property type="term" value="F:oxidoreductase activity"/>
    <property type="evidence" value="ECO:0007669"/>
    <property type="project" value="InterPro"/>
</dbReference>
<gene>
    <name evidence="3" type="ORF">FSPOR_1183</name>
</gene>
<keyword evidence="4" id="KW-1185">Reference proteome</keyword>
<dbReference type="EMBL" id="PXOF01000020">
    <property type="protein sequence ID" value="RGP74606.1"/>
    <property type="molecule type" value="Genomic_DNA"/>
</dbReference>
<dbReference type="STRING" id="5514.A0A395SQG9"/>
<comment type="similarity">
    <text evidence="1">Belongs to the asaB hydroxylase/desaturase family.</text>
</comment>
<dbReference type="AlphaFoldDB" id="A0A395SQG9"/>
<evidence type="ECO:0000313" key="4">
    <source>
        <dbReference type="Proteomes" id="UP000266152"/>
    </source>
</evidence>
<protein>
    <submittedName>
        <fullName evidence="3">7alpha-cephem-methoxylase p8 chain</fullName>
    </submittedName>
</protein>
<dbReference type="InterPro" id="IPR044053">
    <property type="entry name" value="AsaB-like"/>
</dbReference>
<comment type="caution">
    <text evidence="3">The sequence shown here is derived from an EMBL/GenBank/DDBJ whole genome shotgun (WGS) entry which is preliminary data.</text>
</comment>
<evidence type="ECO:0000256" key="1">
    <source>
        <dbReference type="ARBA" id="ARBA00023604"/>
    </source>
</evidence>
<proteinExistence type="inferred from homology"/>
<dbReference type="PANTHER" id="PTHR34598">
    <property type="entry name" value="BLL6449 PROTEIN"/>
    <property type="match status" value="1"/>
</dbReference>
<dbReference type="NCBIfam" id="NF041278">
    <property type="entry name" value="CmcJ_NvfI_EfuI"/>
    <property type="match status" value="1"/>
</dbReference>
<feature type="region of interest" description="Disordered" evidence="2">
    <location>
        <begin position="406"/>
        <end position="426"/>
    </location>
</feature>
<feature type="region of interest" description="Disordered" evidence="2">
    <location>
        <begin position="115"/>
        <end position="145"/>
    </location>
</feature>
<accession>A0A395SQG9</accession>